<dbReference type="EMBL" id="AYZF01000011">
    <property type="protein sequence ID" value="KRN06400.1"/>
    <property type="molecule type" value="Genomic_DNA"/>
</dbReference>
<protein>
    <recommendedName>
        <fullName evidence="3">FeoB-associated Cys-rich membrane protein</fullName>
    </recommendedName>
</protein>
<dbReference type="eggNOG" id="ENOG5030AQD">
    <property type="taxonomic scope" value="Bacteria"/>
</dbReference>
<organism evidence="1 2">
    <name type="scientific">Liquorilactobacillus sucicola DSM 21376 = JCM 15457</name>
    <dbReference type="NCBI Taxonomy" id="1423806"/>
    <lineage>
        <taxon>Bacteria</taxon>
        <taxon>Bacillati</taxon>
        <taxon>Bacillota</taxon>
        <taxon>Bacilli</taxon>
        <taxon>Lactobacillales</taxon>
        <taxon>Lactobacillaceae</taxon>
        <taxon>Liquorilactobacillus</taxon>
    </lineage>
</organism>
<proteinExistence type="predicted"/>
<keyword evidence="2" id="KW-1185">Reference proteome</keyword>
<evidence type="ECO:0008006" key="3">
    <source>
        <dbReference type="Google" id="ProtNLM"/>
    </source>
</evidence>
<reference evidence="1 2" key="1">
    <citation type="journal article" date="2015" name="Genome Announc.">
        <title>Expanding the biotechnology potential of lactobacilli through comparative genomics of 213 strains and associated genera.</title>
        <authorList>
            <person name="Sun Z."/>
            <person name="Harris H.M."/>
            <person name="McCann A."/>
            <person name="Guo C."/>
            <person name="Argimon S."/>
            <person name="Zhang W."/>
            <person name="Yang X."/>
            <person name="Jeffery I.B."/>
            <person name="Cooney J.C."/>
            <person name="Kagawa T.F."/>
            <person name="Liu W."/>
            <person name="Song Y."/>
            <person name="Salvetti E."/>
            <person name="Wrobel A."/>
            <person name="Rasinkangas P."/>
            <person name="Parkhill J."/>
            <person name="Rea M.C."/>
            <person name="O'Sullivan O."/>
            <person name="Ritari J."/>
            <person name="Douillard F.P."/>
            <person name="Paul Ross R."/>
            <person name="Yang R."/>
            <person name="Briner A.E."/>
            <person name="Felis G.E."/>
            <person name="de Vos W.M."/>
            <person name="Barrangou R."/>
            <person name="Klaenhammer T.R."/>
            <person name="Caufield P.W."/>
            <person name="Cui Y."/>
            <person name="Zhang H."/>
            <person name="O'Toole P.W."/>
        </authorList>
    </citation>
    <scope>NUCLEOTIDE SEQUENCE [LARGE SCALE GENOMIC DNA]</scope>
    <source>
        <strain evidence="1 2">DSM 21376</strain>
    </source>
</reference>
<accession>A0A023CZY2</accession>
<name>A0A023CZY2_9LACO</name>
<dbReference type="STRING" id="1423806.FD15_GL001021"/>
<dbReference type="PATRIC" id="fig|1423806.3.peg.1038"/>
<sequence>MIATIVLGIVIFGSFGYVVYTRFIKRQGAKGCHNCDDVGCPLVDPVKVNQKRNTDS</sequence>
<evidence type="ECO:0000313" key="2">
    <source>
        <dbReference type="Proteomes" id="UP000050961"/>
    </source>
</evidence>
<evidence type="ECO:0000313" key="1">
    <source>
        <dbReference type="EMBL" id="KRN06400.1"/>
    </source>
</evidence>
<dbReference type="RefSeq" id="WP_152537324.1">
    <property type="nucleotide sequence ID" value="NZ_AYZF01000011.1"/>
</dbReference>
<gene>
    <name evidence="1" type="ORF">FD15_GL001021</name>
</gene>
<dbReference type="OrthoDB" id="2309386at2"/>
<dbReference type="Proteomes" id="UP000050961">
    <property type="component" value="Unassembled WGS sequence"/>
</dbReference>
<dbReference type="AlphaFoldDB" id="A0A023CZY2"/>
<comment type="caution">
    <text evidence="1">The sequence shown here is derived from an EMBL/GenBank/DDBJ whole genome shotgun (WGS) entry which is preliminary data.</text>
</comment>